<reference evidence="5 6" key="1">
    <citation type="submission" date="2017-04" db="EMBL/GenBank/DDBJ databases">
        <title>Novel microbial lineages endemic to geothermal iron-oxide mats fill important gaps in the evolutionary history of Archaea.</title>
        <authorList>
            <person name="Jay Z.J."/>
            <person name="Beam J.P."/>
            <person name="Dlakic M."/>
            <person name="Rusch D.B."/>
            <person name="Kozubal M.A."/>
            <person name="Inskeep W.P."/>
        </authorList>
    </citation>
    <scope>NUCLEOTIDE SEQUENCE [LARGE SCALE GENOMIC DNA]</scope>
    <source>
        <strain evidence="5">OSP_D</strain>
    </source>
</reference>
<feature type="domain" description="HTH asnC-type" evidence="4">
    <location>
        <begin position="8"/>
        <end position="70"/>
    </location>
</feature>
<comment type="caution">
    <text evidence="5">The sequence shown here is derived from an EMBL/GenBank/DDBJ whole genome shotgun (WGS) entry which is preliminary data.</text>
</comment>
<dbReference type="PANTHER" id="PTHR30154">
    <property type="entry name" value="LEUCINE-RESPONSIVE REGULATORY PROTEIN"/>
    <property type="match status" value="1"/>
</dbReference>
<dbReference type="SMART" id="SM00344">
    <property type="entry name" value="HTH_ASNC"/>
    <property type="match status" value="1"/>
</dbReference>
<accession>A0A2R6B0I6</accession>
<dbReference type="Pfam" id="PF13412">
    <property type="entry name" value="HTH_24"/>
    <property type="match status" value="1"/>
</dbReference>
<proteinExistence type="predicted"/>
<evidence type="ECO:0000256" key="1">
    <source>
        <dbReference type="ARBA" id="ARBA00023015"/>
    </source>
</evidence>
<protein>
    <recommendedName>
        <fullName evidence="4">HTH asnC-type domain-containing protein</fullName>
    </recommendedName>
</protein>
<sequence>MLGLSIRVDGLDAQIVELLQEDGRMLYKDIADKVGVSLPTVKARINRLMSLGLIKKFTVVVDSDKIAGKVRGVLFAKVSPTDTEALTRTLSKISEVRAAHFVAGEKQLFLEVEADDVESFNRLILERLPREAGLSDISAHIITQTVKEEYGVSLKANSFLQYKCNFCHTTIYGKPIVKHYYGGKYYFSGEECAEAYKGILDQKYSERKKTNTEG</sequence>
<dbReference type="PROSITE" id="PS50956">
    <property type="entry name" value="HTH_ASNC_2"/>
    <property type="match status" value="1"/>
</dbReference>
<gene>
    <name evidence="5" type="ORF">B9Q03_01960</name>
</gene>
<evidence type="ECO:0000313" key="5">
    <source>
        <dbReference type="EMBL" id="PSN92150.1"/>
    </source>
</evidence>
<evidence type="ECO:0000313" key="6">
    <source>
        <dbReference type="Proteomes" id="UP000240322"/>
    </source>
</evidence>
<dbReference type="InterPro" id="IPR019888">
    <property type="entry name" value="Tscrpt_reg_AsnC-like"/>
</dbReference>
<organism evidence="5 6">
    <name type="scientific">Candidatus Marsarchaeota G2 archaeon OSP_D</name>
    <dbReference type="NCBI Taxonomy" id="1978157"/>
    <lineage>
        <taxon>Archaea</taxon>
        <taxon>Candidatus Marsarchaeota</taxon>
        <taxon>Candidatus Marsarchaeota group 2</taxon>
    </lineage>
</organism>
<dbReference type="Pfam" id="PF01037">
    <property type="entry name" value="AsnC_trans_reg"/>
    <property type="match status" value="1"/>
</dbReference>
<name>A0A2R6B0I6_9ARCH</name>
<dbReference type="InterPro" id="IPR000485">
    <property type="entry name" value="AsnC-type_HTH_dom"/>
</dbReference>
<dbReference type="EMBL" id="NEXE01000009">
    <property type="protein sequence ID" value="PSN92150.1"/>
    <property type="molecule type" value="Genomic_DNA"/>
</dbReference>
<evidence type="ECO:0000256" key="2">
    <source>
        <dbReference type="ARBA" id="ARBA00023125"/>
    </source>
</evidence>
<evidence type="ECO:0000256" key="3">
    <source>
        <dbReference type="ARBA" id="ARBA00023163"/>
    </source>
</evidence>
<evidence type="ECO:0000259" key="4">
    <source>
        <dbReference type="PROSITE" id="PS50956"/>
    </source>
</evidence>
<dbReference type="PRINTS" id="PR00033">
    <property type="entry name" value="HTHASNC"/>
</dbReference>
<keyword evidence="1" id="KW-0805">Transcription regulation</keyword>
<dbReference type="Gene3D" id="3.30.70.920">
    <property type="match status" value="1"/>
</dbReference>
<dbReference type="GO" id="GO:0043565">
    <property type="term" value="F:sequence-specific DNA binding"/>
    <property type="evidence" value="ECO:0007669"/>
    <property type="project" value="InterPro"/>
</dbReference>
<dbReference type="InterPro" id="IPR019887">
    <property type="entry name" value="Tscrpt_reg_AsnC/Lrp_C"/>
</dbReference>
<dbReference type="InterPro" id="IPR036390">
    <property type="entry name" value="WH_DNA-bd_sf"/>
</dbReference>
<dbReference type="GO" id="GO:0043200">
    <property type="term" value="P:response to amino acid"/>
    <property type="evidence" value="ECO:0007669"/>
    <property type="project" value="TreeGrafter"/>
</dbReference>
<dbReference type="SUPFAM" id="SSF46785">
    <property type="entry name" value="Winged helix' DNA-binding domain"/>
    <property type="match status" value="1"/>
</dbReference>
<dbReference type="PANTHER" id="PTHR30154:SF34">
    <property type="entry name" value="TRANSCRIPTIONAL REGULATOR AZLB"/>
    <property type="match status" value="1"/>
</dbReference>
<dbReference type="InterPro" id="IPR036388">
    <property type="entry name" value="WH-like_DNA-bd_sf"/>
</dbReference>
<keyword evidence="3" id="KW-0804">Transcription</keyword>
<dbReference type="InterPro" id="IPR011008">
    <property type="entry name" value="Dimeric_a/b-barrel"/>
</dbReference>
<dbReference type="Gene3D" id="1.10.10.10">
    <property type="entry name" value="Winged helix-like DNA-binding domain superfamily/Winged helix DNA-binding domain"/>
    <property type="match status" value="1"/>
</dbReference>
<dbReference type="SUPFAM" id="SSF54909">
    <property type="entry name" value="Dimeric alpha+beta barrel"/>
    <property type="match status" value="1"/>
</dbReference>
<dbReference type="AlphaFoldDB" id="A0A2R6B0I6"/>
<dbReference type="GO" id="GO:0005829">
    <property type="term" value="C:cytosol"/>
    <property type="evidence" value="ECO:0007669"/>
    <property type="project" value="TreeGrafter"/>
</dbReference>
<dbReference type="Proteomes" id="UP000240322">
    <property type="component" value="Unassembled WGS sequence"/>
</dbReference>
<keyword evidence="2" id="KW-0238">DNA-binding</keyword>